<proteinExistence type="predicted"/>
<dbReference type="Gene3D" id="1.25.10.10">
    <property type="entry name" value="Leucine-rich Repeat Variant"/>
    <property type="match status" value="1"/>
</dbReference>
<dbReference type="Pfam" id="PF13646">
    <property type="entry name" value="HEAT_2"/>
    <property type="match status" value="1"/>
</dbReference>
<reference evidence="2" key="1">
    <citation type="submission" date="2019-04" db="EMBL/GenBank/DDBJ databases">
        <title>Evolution of Biomass-Degrading Anaerobic Consortia Revealed by Metagenomics.</title>
        <authorList>
            <person name="Peng X."/>
        </authorList>
    </citation>
    <scope>NUCLEOTIDE SEQUENCE</scope>
    <source>
        <strain evidence="2">SIG66</strain>
    </source>
</reference>
<accession>A0A928HEM1</accession>
<evidence type="ECO:0000256" key="1">
    <source>
        <dbReference type="SAM" id="SignalP"/>
    </source>
</evidence>
<feature type="signal peptide" evidence="1">
    <location>
        <begin position="1"/>
        <end position="22"/>
    </location>
</feature>
<protein>
    <recommendedName>
        <fullName evidence="4">HEAT repeat domain-containing protein</fullName>
    </recommendedName>
</protein>
<dbReference type="SMART" id="SM00567">
    <property type="entry name" value="EZ_HEAT"/>
    <property type="match status" value="2"/>
</dbReference>
<name>A0A928HEM1_9BACT</name>
<evidence type="ECO:0000313" key="3">
    <source>
        <dbReference type="Proteomes" id="UP000725649"/>
    </source>
</evidence>
<dbReference type="EMBL" id="SUVG01000007">
    <property type="protein sequence ID" value="MBE6421689.1"/>
    <property type="molecule type" value="Genomic_DNA"/>
</dbReference>
<dbReference type="InterPro" id="IPR004155">
    <property type="entry name" value="PBS_lyase_HEAT"/>
</dbReference>
<feature type="chain" id="PRO_5036920388" description="HEAT repeat domain-containing protein" evidence="1">
    <location>
        <begin position="23"/>
        <end position="344"/>
    </location>
</feature>
<gene>
    <name evidence="2" type="ORF">E7027_06170</name>
</gene>
<evidence type="ECO:0008006" key="4">
    <source>
        <dbReference type="Google" id="ProtNLM"/>
    </source>
</evidence>
<evidence type="ECO:0000313" key="2">
    <source>
        <dbReference type="EMBL" id="MBE6421689.1"/>
    </source>
</evidence>
<sequence>MKTNYFILMCLAFFFCATSLTAQSELQKALPLLQKNNRTEAENRQVLQLFRSSKTPDVVFAAGASLVKNPPAKIQEPALFSLVLRQGDSLKQTFAAIIITAMGSAHEELLPVLENALLSQDMLLRSYAAGALALLNPQNETYADDIVRLYAYDPAFAQRALNMFSKPAVKYLKTACIHEDASVRAAAAAWLGTLHSEEASKQLLKMAKTEQDASVQTHLATALAKNRDFTQNSVFKELKRDYNSPVSATYALALGFMTGNAVEDVRQGLISDKENVRINALRAVAYMAGVLSNDDAFNYTTDRTFDIRLLKSLIPQLSLLARTGNPTVKSYAQNAMKQIEKLLD</sequence>
<dbReference type="InterPro" id="IPR011989">
    <property type="entry name" value="ARM-like"/>
</dbReference>
<comment type="caution">
    <text evidence="2">The sequence shown here is derived from an EMBL/GenBank/DDBJ whole genome shotgun (WGS) entry which is preliminary data.</text>
</comment>
<dbReference type="InterPro" id="IPR016024">
    <property type="entry name" value="ARM-type_fold"/>
</dbReference>
<dbReference type="AlphaFoldDB" id="A0A928HEM1"/>
<dbReference type="SUPFAM" id="SSF48371">
    <property type="entry name" value="ARM repeat"/>
    <property type="match status" value="1"/>
</dbReference>
<organism evidence="2 3">
    <name type="scientific">Candidatus Avelusimicrobium gallicola</name>
    <dbReference type="NCBI Taxonomy" id="2562704"/>
    <lineage>
        <taxon>Bacteria</taxon>
        <taxon>Pseudomonadati</taxon>
        <taxon>Elusimicrobiota</taxon>
        <taxon>Elusimicrobia</taxon>
        <taxon>Elusimicrobiales</taxon>
        <taxon>Elusimicrobiaceae</taxon>
        <taxon>Candidatus Avelusimicrobium</taxon>
    </lineage>
</organism>
<keyword evidence="1" id="KW-0732">Signal</keyword>
<dbReference type="Proteomes" id="UP000725649">
    <property type="component" value="Unassembled WGS sequence"/>
</dbReference>